<comment type="caution">
    <text evidence="8">The sequence shown here is derived from an EMBL/GenBank/DDBJ whole genome shotgun (WGS) entry which is preliminary data.</text>
</comment>
<dbReference type="AlphaFoldDB" id="A0A840GBD0"/>
<protein>
    <recommendedName>
        <fullName evidence="3">peptidylprolyl isomerase</fullName>
        <ecNumber evidence="3">5.2.1.8</ecNumber>
    </recommendedName>
</protein>
<name>A0A840GBD0_RHOTE</name>
<dbReference type="Proteomes" id="UP000587070">
    <property type="component" value="Unassembled WGS sequence"/>
</dbReference>
<keyword evidence="6" id="KW-1133">Transmembrane helix</keyword>
<dbReference type="GO" id="GO:0003755">
    <property type="term" value="F:peptidyl-prolyl cis-trans isomerase activity"/>
    <property type="evidence" value="ECO:0007669"/>
    <property type="project" value="UniProtKB-KW"/>
</dbReference>
<dbReference type="RefSeq" id="WP_184415247.1">
    <property type="nucleotide sequence ID" value="NZ_JACIGE010000014.1"/>
</dbReference>
<sequence length="305" mass="33103">MNRSFKSGEILNPLRLGHQRTVLNAVLVGLVIGSVAFPVWAQSAPPTSSHIPANVAVVAKVNGKPIYQPRFDSLLASYLANGGVDGPQLRQVIRGELIVQELLRQEAAKKNLQNDPQVQTARDEAVRQAMIQRYLQLALKPEPVTETAVRARFDAIVATLGEFEYKPRIIALNSLEDAQGALAKIRRNEASFADIARQVSALPSGASGGELDWVSFRVPAVEGLTQGIPLPIANALAALPPKGIASEPIGIDGRYYLLQLDERRPTTVPRYEDAATGIRRALEAQALERATAVLMGRLMNNARIE</sequence>
<evidence type="ECO:0000256" key="6">
    <source>
        <dbReference type="SAM" id="Phobius"/>
    </source>
</evidence>
<reference evidence="8 9" key="1">
    <citation type="submission" date="2020-08" db="EMBL/GenBank/DDBJ databases">
        <title>Genome sequencing of Purple Non-Sulfur Bacteria from various extreme environments.</title>
        <authorList>
            <person name="Mayer M."/>
        </authorList>
    </citation>
    <scope>NUCLEOTIDE SEQUENCE [LARGE SCALE GENOMIC DNA]</scope>
    <source>
        <strain evidence="8 9">2761</strain>
    </source>
</reference>
<comment type="similarity">
    <text evidence="2">Belongs to the PpiC/parvulin rotamase family.</text>
</comment>
<evidence type="ECO:0000259" key="7">
    <source>
        <dbReference type="PROSITE" id="PS50198"/>
    </source>
</evidence>
<keyword evidence="6" id="KW-0472">Membrane</keyword>
<evidence type="ECO:0000313" key="8">
    <source>
        <dbReference type="EMBL" id="MBB4248781.1"/>
    </source>
</evidence>
<dbReference type="SUPFAM" id="SSF54534">
    <property type="entry name" value="FKBP-like"/>
    <property type="match status" value="1"/>
</dbReference>
<keyword evidence="9" id="KW-1185">Reference proteome</keyword>
<feature type="transmembrane region" description="Helical" evidence="6">
    <location>
        <begin position="21"/>
        <end position="41"/>
    </location>
</feature>
<dbReference type="Gene3D" id="1.10.8.1040">
    <property type="match status" value="1"/>
</dbReference>
<dbReference type="InterPro" id="IPR027304">
    <property type="entry name" value="Trigger_fact/SurA_dom_sf"/>
</dbReference>
<organism evidence="8 9">
    <name type="scientific">Rhodocyclus tenuis</name>
    <name type="common">Rhodospirillum tenue</name>
    <dbReference type="NCBI Taxonomy" id="1066"/>
    <lineage>
        <taxon>Bacteria</taxon>
        <taxon>Pseudomonadati</taxon>
        <taxon>Pseudomonadota</taxon>
        <taxon>Betaproteobacteria</taxon>
        <taxon>Rhodocyclales</taxon>
        <taxon>Rhodocyclaceae</taxon>
        <taxon>Rhodocyclus</taxon>
    </lineage>
</organism>
<evidence type="ECO:0000256" key="5">
    <source>
        <dbReference type="PROSITE-ProRule" id="PRU00278"/>
    </source>
</evidence>
<dbReference type="Gene3D" id="3.10.50.40">
    <property type="match status" value="1"/>
</dbReference>
<dbReference type="Pfam" id="PF13145">
    <property type="entry name" value="Rotamase_2"/>
    <property type="match status" value="1"/>
</dbReference>
<dbReference type="PROSITE" id="PS50198">
    <property type="entry name" value="PPIC_PPIASE_2"/>
    <property type="match status" value="1"/>
</dbReference>
<evidence type="ECO:0000313" key="9">
    <source>
        <dbReference type="Proteomes" id="UP000587070"/>
    </source>
</evidence>
<dbReference type="PANTHER" id="PTHR47245:SF2">
    <property type="entry name" value="PEPTIDYL-PROLYL CIS-TRANS ISOMERASE HP_0175-RELATED"/>
    <property type="match status" value="1"/>
</dbReference>
<dbReference type="SUPFAM" id="SSF109998">
    <property type="entry name" value="Triger factor/SurA peptide-binding domain-like"/>
    <property type="match status" value="1"/>
</dbReference>
<proteinExistence type="inferred from homology"/>
<evidence type="ECO:0000256" key="4">
    <source>
        <dbReference type="ARBA" id="ARBA00023110"/>
    </source>
</evidence>
<feature type="domain" description="PpiC" evidence="7">
    <location>
        <begin position="148"/>
        <end position="262"/>
    </location>
</feature>
<dbReference type="InterPro" id="IPR000297">
    <property type="entry name" value="PPIase_PpiC"/>
</dbReference>
<dbReference type="PANTHER" id="PTHR47245">
    <property type="entry name" value="PEPTIDYLPROLYL ISOMERASE"/>
    <property type="match status" value="1"/>
</dbReference>
<keyword evidence="4 5" id="KW-0697">Rotamase</keyword>
<accession>A0A840GBD0</accession>
<dbReference type="EC" id="5.2.1.8" evidence="3"/>
<keyword evidence="5 8" id="KW-0413">Isomerase</keyword>
<dbReference type="InterPro" id="IPR050245">
    <property type="entry name" value="PrsA_foldase"/>
</dbReference>
<evidence type="ECO:0000256" key="1">
    <source>
        <dbReference type="ARBA" id="ARBA00000971"/>
    </source>
</evidence>
<gene>
    <name evidence="8" type="ORF">GGD90_003181</name>
</gene>
<evidence type="ECO:0000256" key="2">
    <source>
        <dbReference type="ARBA" id="ARBA00007656"/>
    </source>
</evidence>
<keyword evidence="6" id="KW-0812">Transmembrane</keyword>
<evidence type="ECO:0000256" key="3">
    <source>
        <dbReference type="ARBA" id="ARBA00013194"/>
    </source>
</evidence>
<comment type="catalytic activity">
    <reaction evidence="1">
        <text>[protein]-peptidylproline (omega=180) = [protein]-peptidylproline (omega=0)</text>
        <dbReference type="Rhea" id="RHEA:16237"/>
        <dbReference type="Rhea" id="RHEA-COMP:10747"/>
        <dbReference type="Rhea" id="RHEA-COMP:10748"/>
        <dbReference type="ChEBI" id="CHEBI:83833"/>
        <dbReference type="ChEBI" id="CHEBI:83834"/>
        <dbReference type="EC" id="5.2.1.8"/>
    </reaction>
</comment>
<dbReference type="InterPro" id="IPR046357">
    <property type="entry name" value="PPIase_dom_sf"/>
</dbReference>
<dbReference type="EMBL" id="JACIGE010000014">
    <property type="protein sequence ID" value="MBB4248781.1"/>
    <property type="molecule type" value="Genomic_DNA"/>
</dbReference>